<evidence type="ECO:0000256" key="5">
    <source>
        <dbReference type="ARBA" id="ARBA00034778"/>
    </source>
</evidence>
<name>A0A0F5F1P7_AVIPA</name>
<keyword evidence="2" id="KW-0479">Metal-binding</keyword>
<dbReference type="NCBIfam" id="TIGR00099">
    <property type="entry name" value="Cof-subfamily"/>
    <property type="match status" value="1"/>
</dbReference>
<evidence type="ECO:0000313" key="9">
    <source>
        <dbReference type="Proteomes" id="UP000254620"/>
    </source>
</evidence>
<dbReference type="InterPro" id="IPR036412">
    <property type="entry name" value="HAD-like_sf"/>
</dbReference>
<comment type="cofactor">
    <cofactor evidence="1">
        <name>Mg(2+)</name>
        <dbReference type="ChEBI" id="CHEBI:18420"/>
    </cofactor>
</comment>
<dbReference type="EMBL" id="UGHK01000001">
    <property type="protein sequence ID" value="STO70645.1"/>
    <property type="molecule type" value="Genomic_DNA"/>
</dbReference>
<dbReference type="EMBL" id="UFSW01000001">
    <property type="protein sequence ID" value="SUU98827.1"/>
    <property type="molecule type" value="Genomic_DNA"/>
</dbReference>
<evidence type="ECO:0000256" key="2">
    <source>
        <dbReference type="ARBA" id="ARBA00022723"/>
    </source>
</evidence>
<dbReference type="SFLD" id="SFLDG01140">
    <property type="entry name" value="C2.B:_Phosphomannomutase_and_P"/>
    <property type="match status" value="1"/>
</dbReference>
<dbReference type="PANTHER" id="PTHR47267">
    <property type="match status" value="1"/>
</dbReference>
<gene>
    <name evidence="7" type="primary">cof</name>
    <name evidence="7" type="ORF">NCTC10926_02270</name>
    <name evidence="6" type="ORF">NCTC11296_00551</name>
</gene>
<dbReference type="eggNOG" id="COG0561">
    <property type="taxonomic scope" value="Bacteria"/>
</dbReference>
<dbReference type="InterPro" id="IPR006379">
    <property type="entry name" value="HAD-SF_hydro_IIB"/>
</dbReference>
<dbReference type="PROSITE" id="PS01229">
    <property type="entry name" value="COF_2"/>
    <property type="match status" value="1"/>
</dbReference>
<dbReference type="Proteomes" id="UP000254465">
    <property type="component" value="Unassembled WGS sequence"/>
</dbReference>
<dbReference type="InterPro" id="IPR023214">
    <property type="entry name" value="HAD_sf"/>
</dbReference>
<dbReference type="EC" id="3.6.1.-" evidence="6 7"/>
<dbReference type="Gene3D" id="3.30.1240.10">
    <property type="match status" value="1"/>
</dbReference>
<dbReference type="SFLD" id="SFLDS00003">
    <property type="entry name" value="Haloacid_Dehalogenase"/>
    <property type="match status" value="1"/>
</dbReference>
<keyword evidence="3 7" id="KW-0378">Hydrolase</keyword>
<protein>
    <submittedName>
        <fullName evidence="6">HAD superfamily hydrolase</fullName>
        <ecNumber evidence="6 7">3.6.1.-</ecNumber>
    </submittedName>
    <submittedName>
        <fullName evidence="7">HMP-PP phosphatase</fullName>
    </submittedName>
</protein>
<dbReference type="OrthoDB" id="5498330at2"/>
<reference evidence="8 9" key="1">
    <citation type="submission" date="2018-06" db="EMBL/GenBank/DDBJ databases">
        <authorList>
            <consortium name="Pathogen Informatics"/>
            <person name="Doyle S."/>
        </authorList>
    </citation>
    <scope>NUCLEOTIDE SEQUENCE [LARGE SCALE GENOMIC DNA]</scope>
    <source>
        <strain evidence="7 9">NCTC10926</strain>
        <strain evidence="6 8">NCTC11296</strain>
    </source>
</reference>
<evidence type="ECO:0000256" key="3">
    <source>
        <dbReference type="ARBA" id="ARBA00022801"/>
    </source>
</evidence>
<dbReference type="GO" id="GO:0016791">
    <property type="term" value="F:phosphatase activity"/>
    <property type="evidence" value="ECO:0007669"/>
    <property type="project" value="UniProtKB-ARBA"/>
</dbReference>
<proteinExistence type="inferred from homology"/>
<evidence type="ECO:0000313" key="7">
    <source>
        <dbReference type="EMBL" id="SUU98827.1"/>
    </source>
</evidence>
<comment type="similarity">
    <text evidence="5">Belongs to the HAD-like hydrolase superfamily. Cof family.</text>
</comment>
<sequence length="272" mass="30177">MQNQPFRAVVSDLDGTLLNGNHVIGDFTIETLEKLAQKKIDIILATGRSHQDVAHILGKVKLDNAVMITSNGARVHNLQGELLLSNSLPEDIALEIMQTPYDEKNVFVNSYQDEGWFISLDLPELAKYHQDSGFSYKVVDFQHHHGRGTEKVFFIGRTAADLAPIEQHLKQRFGDAIYLTYSTPQCLEIMNKNVSKATALAQVIAPREYGLTACIAFGDGMNDVEMLSEVGKGCIMGNADPRLKQACPQLEQIGLNRHEAVASYLRATFGLY</sequence>
<dbReference type="GO" id="GO:0000287">
    <property type="term" value="F:magnesium ion binding"/>
    <property type="evidence" value="ECO:0007669"/>
    <property type="project" value="UniProtKB-ARBA"/>
</dbReference>
<evidence type="ECO:0000313" key="6">
    <source>
        <dbReference type="EMBL" id="STO70645.1"/>
    </source>
</evidence>
<evidence type="ECO:0000313" key="8">
    <source>
        <dbReference type="Proteomes" id="UP000254465"/>
    </source>
</evidence>
<dbReference type="NCBIfam" id="TIGR01484">
    <property type="entry name" value="HAD-SF-IIB"/>
    <property type="match status" value="1"/>
</dbReference>
<keyword evidence="4" id="KW-0460">Magnesium</keyword>
<organism evidence="7 9">
    <name type="scientific">Avibacterium paragallinarum</name>
    <name type="common">Haemophilus gallinarum</name>
    <dbReference type="NCBI Taxonomy" id="728"/>
    <lineage>
        <taxon>Bacteria</taxon>
        <taxon>Pseudomonadati</taxon>
        <taxon>Pseudomonadota</taxon>
        <taxon>Gammaproteobacteria</taxon>
        <taxon>Pasteurellales</taxon>
        <taxon>Pasteurellaceae</taxon>
        <taxon>Avibacterium</taxon>
    </lineage>
</organism>
<dbReference type="CDD" id="cd07516">
    <property type="entry name" value="HAD_Pase"/>
    <property type="match status" value="1"/>
</dbReference>
<accession>A0A0F5F1P7</accession>
<evidence type="ECO:0000256" key="4">
    <source>
        <dbReference type="ARBA" id="ARBA00022842"/>
    </source>
</evidence>
<dbReference type="InterPro" id="IPR000150">
    <property type="entry name" value="Cof"/>
</dbReference>
<dbReference type="PANTHER" id="PTHR47267:SF4">
    <property type="entry name" value="PYRIDOXAL PHOSPHATE PHOSPHATASE YIGL"/>
    <property type="match status" value="1"/>
</dbReference>
<dbReference type="AlphaFoldDB" id="A0A0F5F1P7"/>
<dbReference type="RefSeq" id="WP_017806658.1">
    <property type="nucleotide sequence ID" value="NZ_JBANLW010000005.1"/>
</dbReference>
<dbReference type="SUPFAM" id="SSF56784">
    <property type="entry name" value="HAD-like"/>
    <property type="match status" value="1"/>
</dbReference>
<dbReference type="Gene3D" id="3.40.50.1000">
    <property type="entry name" value="HAD superfamily/HAD-like"/>
    <property type="match status" value="1"/>
</dbReference>
<dbReference type="PROSITE" id="PS01228">
    <property type="entry name" value="COF_1"/>
    <property type="match status" value="1"/>
</dbReference>
<evidence type="ECO:0000256" key="1">
    <source>
        <dbReference type="ARBA" id="ARBA00001946"/>
    </source>
</evidence>
<dbReference type="Pfam" id="PF08282">
    <property type="entry name" value="Hydrolase_3"/>
    <property type="match status" value="1"/>
</dbReference>
<dbReference type="Proteomes" id="UP000254620">
    <property type="component" value="Unassembled WGS sequence"/>
</dbReference>